<accession>A0A6M1RQB7</accession>
<feature type="signal peptide" evidence="1">
    <location>
        <begin position="1"/>
        <end position="21"/>
    </location>
</feature>
<dbReference type="EMBL" id="JAALDL010000024">
    <property type="protein sequence ID" value="NGO00139.1"/>
    <property type="molecule type" value="Genomic_DNA"/>
</dbReference>
<gene>
    <name evidence="2" type="ORF">G5S52_21675</name>
</gene>
<sequence>MKLFHVVIAMFCLLSAFSSQANECPQGEKNVSFKKLTQLSQNFGKALVEGPKTTRETKAVLWINEVKSSASDIDTLVQFDDGKTALSLVEELERNTFLSEQWLAGGEPENVNSLVGLYYRKSAFLSENPDEIYVDVESGKVTLNLDAVKHKGCRAYLMGWVDAINTYRDIAFQRNAQVVSDLAIEYGKQWNRYFDEGRSQTLIDRPFTAWFYSDELSSQNFVLPPKYQLFLAHPSVLMEYVGDANDGSQFEAALAVEWLGINAWQSCFGADFACGASLVSTYSDRAGVDDIGHGLMLHVKNSYSFGATVRDGDVGYFITVDLLKAFEDKQSEVKAWQIKANEILGKETGQ</sequence>
<evidence type="ECO:0000256" key="1">
    <source>
        <dbReference type="SAM" id="SignalP"/>
    </source>
</evidence>
<evidence type="ECO:0000313" key="2">
    <source>
        <dbReference type="EMBL" id="NGO00139.1"/>
    </source>
</evidence>
<evidence type="ECO:0000313" key="3">
    <source>
        <dbReference type="Proteomes" id="UP000473008"/>
    </source>
</evidence>
<proteinExistence type="predicted"/>
<keyword evidence="3" id="KW-1185">Reference proteome</keyword>
<dbReference type="AlphaFoldDB" id="A0A6M1RQB7"/>
<organism evidence="2 3">
    <name type="scientific">Grimontia sedimenti</name>
    <dbReference type="NCBI Taxonomy" id="2711294"/>
    <lineage>
        <taxon>Bacteria</taxon>
        <taxon>Pseudomonadati</taxon>
        <taxon>Pseudomonadota</taxon>
        <taxon>Gammaproteobacteria</taxon>
        <taxon>Vibrionales</taxon>
        <taxon>Vibrionaceae</taxon>
        <taxon>Grimontia</taxon>
    </lineage>
</organism>
<comment type="caution">
    <text evidence="2">The sequence shown here is derived from an EMBL/GenBank/DDBJ whole genome shotgun (WGS) entry which is preliminary data.</text>
</comment>
<keyword evidence="1" id="KW-0732">Signal</keyword>
<feature type="chain" id="PRO_5026707761" evidence="1">
    <location>
        <begin position="22"/>
        <end position="350"/>
    </location>
</feature>
<dbReference type="RefSeq" id="WP_165018430.1">
    <property type="nucleotide sequence ID" value="NZ_JAALDL010000024.1"/>
</dbReference>
<name>A0A6M1RQB7_9GAMM</name>
<reference evidence="2 3" key="1">
    <citation type="submission" date="2020-02" db="EMBL/GenBank/DDBJ databases">
        <title>The draft genome of Grimontia sedimenta sp. nov., isolated from benthic sediments near coral reefs south of Kuwait.</title>
        <authorList>
            <person name="Mahmoud H.M."/>
            <person name="Jose L."/>
            <person name="Eapen S."/>
        </authorList>
    </citation>
    <scope>NUCLEOTIDE SEQUENCE [LARGE SCALE GENOMIC DNA]</scope>
    <source>
        <strain evidence="2 3">S25</strain>
    </source>
</reference>
<protein>
    <submittedName>
        <fullName evidence="2">Uncharacterized protein</fullName>
    </submittedName>
</protein>
<dbReference type="Proteomes" id="UP000473008">
    <property type="component" value="Unassembled WGS sequence"/>
</dbReference>